<organism evidence="2 3">
    <name type="scientific">Streptosporangium canum</name>
    <dbReference type="NCBI Taxonomy" id="324952"/>
    <lineage>
        <taxon>Bacteria</taxon>
        <taxon>Bacillati</taxon>
        <taxon>Actinomycetota</taxon>
        <taxon>Actinomycetes</taxon>
        <taxon>Streptosporangiales</taxon>
        <taxon>Streptosporangiaceae</taxon>
        <taxon>Streptosporangium</taxon>
    </lineage>
</organism>
<protein>
    <submittedName>
        <fullName evidence="2">Uncharacterized protein</fullName>
    </submittedName>
</protein>
<reference evidence="3" key="1">
    <citation type="submission" date="2016-10" db="EMBL/GenBank/DDBJ databases">
        <authorList>
            <person name="Varghese N."/>
            <person name="Submissions S."/>
        </authorList>
    </citation>
    <scope>NUCLEOTIDE SEQUENCE [LARGE SCALE GENOMIC DNA]</scope>
    <source>
        <strain evidence="3">CGMCC 4.2126</strain>
    </source>
</reference>
<keyword evidence="1" id="KW-1133">Transmembrane helix</keyword>
<evidence type="ECO:0000313" key="2">
    <source>
        <dbReference type="EMBL" id="SFI88790.1"/>
    </source>
</evidence>
<dbReference type="EMBL" id="FOQY01000005">
    <property type="protein sequence ID" value="SFI88790.1"/>
    <property type="molecule type" value="Genomic_DNA"/>
</dbReference>
<gene>
    <name evidence="2" type="ORF">SAMN05216275_105278</name>
</gene>
<proteinExistence type="predicted"/>
<evidence type="ECO:0000313" key="3">
    <source>
        <dbReference type="Proteomes" id="UP000199111"/>
    </source>
</evidence>
<keyword evidence="1" id="KW-0472">Membrane</keyword>
<feature type="transmembrane region" description="Helical" evidence="1">
    <location>
        <begin position="28"/>
        <end position="49"/>
    </location>
</feature>
<accession>A0A1I3LW48</accession>
<dbReference type="Proteomes" id="UP000199111">
    <property type="component" value="Unassembled WGS sequence"/>
</dbReference>
<keyword evidence="1" id="KW-0812">Transmembrane</keyword>
<keyword evidence="3" id="KW-1185">Reference proteome</keyword>
<dbReference type="AlphaFoldDB" id="A0A1I3LW48"/>
<name>A0A1I3LW48_9ACTN</name>
<evidence type="ECO:0000256" key="1">
    <source>
        <dbReference type="SAM" id="Phobius"/>
    </source>
</evidence>
<feature type="transmembrane region" description="Helical" evidence="1">
    <location>
        <begin position="61"/>
        <end position="82"/>
    </location>
</feature>
<sequence>MPDPHTPSDPSPPPVKTRMPAEVKAAMLLMWLQTALGVAMVCFTLALLVMGGLPSLDAMPWFFYLFFASLVLMGPLSALFGLRWRWAWKAAAVVEGISVLEYGYATFMMFGVFSIMAIGLGLAVLVLFLLFRSDTFRWFER</sequence>
<feature type="transmembrane region" description="Helical" evidence="1">
    <location>
        <begin position="102"/>
        <end position="131"/>
    </location>
</feature>